<accession>A0A3B0WZC9</accession>
<dbReference type="AlphaFoldDB" id="A0A3B0WZC9"/>
<protein>
    <recommendedName>
        <fullName evidence="1">Transposase DDE domain-containing protein</fullName>
    </recommendedName>
</protein>
<organism evidence="2">
    <name type="scientific">hydrothermal vent metagenome</name>
    <dbReference type="NCBI Taxonomy" id="652676"/>
    <lineage>
        <taxon>unclassified sequences</taxon>
        <taxon>metagenomes</taxon>
        <taxon>ecological metagenomes</taxon>
    </lineage>
</organism>
<proteinExistence type="predicted"/>
<gene>
    <name evidence="2" type="ORF">MNBD_GAMMA07-2494</name>
</gene>
<dbReference type="NCBIfam" id="NF033539">
    <property type="entry name" value="transpos_IS1380"/>
    <property type="match status" value="1"/>
</dbReference>
<dbReference type="EMBL" id="UOFF01000262">
    <property type="protein sequence ID" value="VAW56622.1"/>
    <property type="molecule type" value="Genomic_DNA"/>
</dbReference>
<evidence type="ECO:0000313" key="2">
    <source>
        <dbReference type="EMBL" id="VAW56622.1"/>
    </source>
</evidence>
<reference evidence="2" key="1">
    <citation type="submission" date="2018-06" db="EMBL/GenBank/DDBJ databases">
        <authorList>
            <person name="Zhirakovskaya E."/>
        </authorList>
    </citation>
    <scope>NUCLEOTIDE SEQUENCE</scope>
</reference>
<evidence type="ECO:0000259" key="1">
    <source>
        <dbReference type="Pfam" id="PF13701"/>
    </source>
</evidence>
<dbReference type="Pfam" id="PF13701">
    <property type="entry name" value="DDE_Tnp_1_4"/>
    <property type="match status" value="1"/>
</dbReference>
<dbReference type="InterPro" id="IPR047960">
    <property type="entry name" value="Transpos_IS1380"/>
</dbReference>
<sequence>MPQTVLPFKLEKTLEKLTAHAGLVLAGEYMQALNLNRIIDTHMPSAKSAVGYRASNYIQALILMLLGGGQSIADMRVIKNDISLQKLLNIKMIPSESAIGDWLSRLGKKGGLDGLEKVQSNLISIALNNESQTDYTLDIDATQIISHKDSAAYTYKGEKGYMPIVGHIAENGLVIGDDFRSGNIAPASENFEFIKYCESQLPTGKRFSAIRIDSAGYQADIINYCEQNNQTFAIGAPLDKAIKQGVLSIPEDQWEKYKDREIAEMVHCMNKTNKAFRLIVTRKARQQDLFNHDEDAYFYHAIASNKTETASDVKDWYCQRGETSENKIKELKLGMGMDRMPCGSQEGNALFFRIGVLAYNISIMFKTDVLPEKWQRYQIKTVRWQLFQVAGKVVTGSRYLKLKINETYLVLFEEIRTLIWQRKCQLE</sequence>
<dbReference type="InterPro" id="IPR025668">
    <property type="entry name" value="Tnp_DDE_dom"/>
</dbReference>
<feature type="domain" description="Transposase DDE" evidence="1">
    <location>
        <begin position="15"/>
        <end position="408"/>
    </location>
</feature>
<name>A0A3B0WZC9_9ZZZZ</name>